<dbReference type="Gene3D" id="2.60.120.40">
    <property type="match status" value="1"/>
</dbReference>
<sequence>MVPNLPVPIPANEVPGNLVTGALWNTNVYNGLTFLLNRPLCSVWQNAAQSVPNATNTPILFDSTNLDTYGGHSNTTNSSRYTAQVAGWYWVYGNISYSTNSTGIRTAAINKNGSTVAGGFGSNGGNTAYYTTVSVAVPVLMAVGDYVETVAYQSSGTALNTAVGSGQGSGMVVWFIHA</sequence>
<organism evidence="1 2">
    <name type="scientific">Streptomyces kaniharaensis</name>
    <dbReference type="NCBI Taxonomy" id="212423"/>
    <lineage>
        <taxon>Bacteria</taxon>
        <taxon>Bacillati</taxon>
        <taxon>Actinomycetota</taxon>
        <taxon>Actinomycetes</taxon>
        <taxon>Kitasatosporales</taxon>
        <taxon>Streptomycetaceae</taxon>
        <taxon>Streptomyces</taxon>
    </lineage>
</organism>
<dbReference type="AlphaFoldDB" id="A0A6N7KW32"/>
<dbReference type="RefSeq" id="WP_153463354.1">
    <property type="nucleotide sequence ID" value="NZ_WBOF01000001.1"/>
</dbReference>
<evidence type="ECO:0000313" key="1">
    <source>
        <dbReference type="EMBL" id="MQS14528.1"/>
    </source>
</evidence>
<proteinExistence type="predicted"/>
<dbReference type="EMBL" id="WBOF01000001">
    <property type="protein sequence ID" value="MQS14528.1"/>
    <property type="molecule type" value="Genomic_DNA"/>
</dbReference>
<gene>
    <name evidence="1" type="ORF">F7Q99_20225</name>
</gene>
<evidence type="ECO:0000313" key="2">
    <source>
        <dbReference type="Proteomes" id="UP000450000"/>
    </source>
</evidence>
<reference evidence="1 2" key="1">
    <citation type="submission" date="2019-09" db="EMBL/GenBank/DDBJ databases">
        <title>Genome Sequences of Streptomyces kaniharaensis ATCC 21070.</title>
        <authorList>
            <person name="Zhu W."/>
            <person name="De Crecy-Lagard V."/>
            <person name="Richards N.G."/>
        </authorList>
    </citation>
    <scope>NUCLEOTIDE SEQUENCE [LARGE SCALE GENOMIC DNA]</scope>
    <source>
        <strain evidence="1 2">SF-557</strain>
    </source>
</reference>
<dbReference type="InterPro" id="IPR008983">
    <property type="entry name" value="Tumour_necrosis_fac-like_dom"/>
</dbReference>
<comment type="caution">
    <text evidence="1">The sequence shown here is derived from an EMBL/GenBank/DDBJ whole genome shotgun (WGS) entry which is preliminary data.</text>
</comment>
<dbReference type="OrthoDB" id="3469224at2"/>
<protein>
    <recommendedName>
        <fullName evidence="3">C1q domain-containing protein</fullName>
    </recommendedName>
</protein>
<keyword evidence="2" id="KW-1185">Reference proteome</keyword>
<dbReference type="SUPFAM" id="SSF49842">
    <property type="entry name" value="TNF-like"/>
    <property type="match status" value="1"/>
</dbReference>
<evidence type="ECO:0008006" key="3">
    <source>
        <dbReference type="Google" id="ProtNLM"/>
    </source>
</evidence>
<accession>A0A6N7KW32</accession>
<dbReference type="Proteomes" id="UP000450000">
    <property type="component" value="Unassembled WGS sequence"/>
</dbReference>
<name>A0A6N7KW32_9ACTN</name>